<dbReference type="InterPro" id="IPR042045">
    <property type="entry name" value="EXOC6/Sec15_C_dom1"/>
</dbReference>
<accession>A0A6A6SWM4</accession>
<keyword evidence="4" id="KW-0175">Coiled coil</keyword>
<dbReference type="Proteomes" id="UP000799324">
    <property type="component" value="Unassembled WGS sequence"/>
</dbReference>
<sequence>MPAAIDRGYGGEELYLSIRQIAQSSSESDYIEQLVPVMKDLRYTNQLVQGFESFANEKEQDIERICNRNHQEFVKSVQELLDVRSATVDMTNEILELNEAIQQSIEKLAKQKKALVDSRNVRQNITEADQALNACLNVLRLANQVVDLLKDKNHYGALRALDELTTIHLKEVSRYKIAEMIEKSVPAIQRMIRDAVMADLNTWLYRIRESSQFLGEFAFYYTDVRRSRNQARAEADERFTKFKLNSAMELVADETDEFDLLNNEEADLNIEFTPLFEAMHIHGTLGKSDQFRSEYAATRREQKDLIMPPSLNLLDEECGDLSSLLESIAGFAIIEKATMARTDNFRQAVDVDELWDSMCQSAITLITNALPTVKNDELLLKIKGRIALFMLTMEKWGYSVSALSSLLLTLFEKYSELLKDRFSEDFLEIVTTDDYMPMPINSMEEYDKVVTVSWYDPDKKREELTFPCVLPFSQMYPLCCIDIRNFLNQIYLFSDDYFQRSTVIDETLRDSLDELLCDKVCKSLVERLASQYPGQIVQILTNLEHFETACAELQDLLFQARSSPSATGPVILLATEEFKNAKKTASDRIFELVNSKIDDLIETAEYDWMATKPSRDPSPYMQELTRYLSNIMNSVLLALPTEIKGFIYFDALSHASTAILDLTLDPNVRRITPAAVQSLATDTSYLCSFVESLNNPILMENLDELTQTVSLMGTDNTDEFFDMAQRNRKYSKVDPQKGPELIEKVMEGARVAAQSPTKPSTAERFGTLGSRFGIGR</sequence>
<name>A0A6A6SWM4_9PLEO</name>
<dbReference type="InterPro" id="IPR046361">
    <property type="entry name" value="EXOC6/Sec15_C"/>
</dbReference>
<protein>
    <recommendedName>
        <fullName evidence="5">Exocyst complex component SEC15</fullName>
    </recommendedName>
</protein>
<dbReference type="PANTHER" id="PTHR12702:SF0">
    <property type="entry name" value="EXOCYST COMPLEX COMPONENT 6"/>
    <property type="match status" value="1"/>
</dbReference>
<comment type="function">
    <text evidence="5">Component of the exocyst complex involved in the docking of exocytic vesicles with fusion sites on the plasma membrane.</text>
</comment>
<dbReference type="InterPro" id="IPR042044">
    <property type="entry name" value="EXOC6PINT-1/Sec15/Tip20_C_dom2"/>
</dbReference>
<dbReference type="GO" id="GO:0016020">
    <property type="term" value="C:membrane"/>
    <property type="evidence" value="ECO:0007669"/>
    <property type="project" value="TreeGrafter"/>
</dbReference>
<keyword evidence="2 5" id="KW-0813">Transport</keyword>
<proteinExistence type="inferred from homology"/>
<evidence type="ECO:0000256" key="1">
    <source>
        <dbReference type="ARBA" id="ARBA00007944"/>
    </source>
</evidence>
<evidence type="ECO:0000313" key="9">
    <source>
        <dbReference type="Proteomes" id="UP000799324"/>
    </source>
</evidence>
<dbReference type="Gene3D" id="1.20.58.670">
    <property type="entry name" value="Dsl1p vesicle tethering complex, Tip20p subunit, domain D"/>
    <property type="match status" value="1"/>
</dbReference>
<evidence type="ECO:0000256" key="5">
    <source>
        <dbReference type="PIRNR" id="PIRNR025007"/>
    </source>
</evidence>
<dbReference type="PANTHER" id="PTHR12702">
    <property type="entry name" value="SEC15"/>
    <property type="match status" value="1"/>
</dbReference>
<dbReference type="AlphaFoldDB" id="A0A6A6SWM4"/>
<evidence type="ECO:0000256" key="2">
    <source>
        <dbReference type="ARBA" id="ARBA00022448"/>
    </source>
</evidence>
<feature type="domain" description="Exocyst complex subunit EXOC6/Sec15 C-terminal" evidence="6">
    <location>
        <begin position="403"/>
        <end position="744"/>
    </location>
</feature>
<dbReference type="InterPro" id="IPR048359">
    <property type="entry name" value="EXOC6_Sec15_N"/>
</dbReference>
<organism evidence="8 9">
    <name type="scientific">Lophiostoma macrostomum CBS 122681</name>
    <dbReference type="NCBI Taxonomy" id="1314788"/>
    <lineage>
        <taxon>Eukaryota</taxon>
        <taxon>Fungi</taxon>
        <taxon>Dikarya</taxon>
        <taxon>Ascomycota</taxon>
        <taxon>Pezizomycotina</taxon>
        <taxon>Dothideomycetes</taxon>
        <taxon>Pleosporomycetidae</taxon>
        <taxon>Pleosporales</taxon>
        <taxon>Lophiostomataceae</taxon>
        <taxon>Lophiostoma</taxon>
    </lineage>
</organism>
<keyword evidence="3 5" id="KW-0268">Exocytosis</keyword>
<evidence type="ECO:0000313" key="8">
    <source>
        <dbReference type="EMBL" id="KAF2652106.1"/>
    </source>
</evidence>
<keyword evidence="9" id="KW-1185">Reference proteome</keyword>
<reference evidence="8" key="1">
    <citation type="journal article" date="2020" name="Stud. Mycol.">
        <title>101 Dothideomycetes genomes: a test case for predicting lifestyles and emergence of pathogens.</title>
        <authorList>
            <person name="Haridas S."/>
            <person name="Albert R."/>
            <person name="Binder M."/>
            <person name="Bloem J."/>
            <person name="Labutti K."/>
            <person name="Salamov A."/>
            <person name="Andreopoulos B."/>
            <person name="Baker S."/>
            <person name="Barry K."/>
            <person name="Bills G."/>
            <person name="Bluhm B."/>
            <person name="Cannon C."/>
            <person name="Castanera R."/>
            <person name="Culley D."/>
            <person name="Daum C."/>
            <person name="Ezra D."/>
            <person name="Gonzalez J."/>
            <person name="Henrissat B."/>
            <person name="Kuo A."/>
            <person name="Liang C."/>
            <person name="Lipzen A."/>
            <person name="Lutzoni F."/>
            <person name="Magnuson J."/>
            <person name="Mondo S."/>
            <person name="Nolan M."/>
            <person name="Ohm R."/>
            <person name="Pangilinan J."/>
            <person name="Park H.-J."/>
            <person name="Ramirez L."/>
            <person name="Alfaro M."/>
            <person name="Sun H."/>
            <person name="Tritt A."/>
            <person name="Yoshinaga Y."/>
            <person name="Zwiers L.-H."/>
            <person name="Turgeon B."/>
            <person name="Goodwin S."/>
            <person name="Spatafora J."/>
            <person name="Crous P."/>
            <person name="Grigoriev I."/>
        </authorList>
    </citation>
    <scope>NUCLEOTIDE SEQUENCE</scope>
    <source>
        <strain evidence="8">CBS 122681</strain>
    </source>
</reference>
<evidence type="ECO:0000259" key="7">
    <source>
        <dbReference type="Pfam" id="PF20651"/>
    </source>
</evidence>
<comment type="similarity">
    <text evidence="1 5">Belongs to the SEC15 family.</text>
</comment>
<dbReference type="GO" id="GO:0006886">
    <property type="term" value="P:intracellular protein transport"/>
    <property type="evidence" value="ECO:0007669"/>
    <property type="project" value="InterPro"/>
</dbReference>
<evidence type="ECO:0000256" key="3">
    <source>
        <dbReference type="ARBA" id="ARBA00022483"/>
    </source>
</evidence>
<gene>
    <name evidence="8" type="ORF">K491DRAFT_719209</name>
</gene>
<dbReference type="Gene3D" id="1.10.357.30">
    <property type="entry name" value="Exocyst complex subunit Sec15 C-terminal domain, N-terminal subdomain"/>
    <property type="match status" value="1"/>
</dbReference>
<dbReference type="InterPro" id="IPR007225">
    <property type="entry name" value="EXOC6/Sec15"/>
</dbReference>
<dbReference type="PIRSF" id="PIRSF025007">
    <property type="entry name" value="Sec15"/>
    <property type="match status" value="1"/>
</dbReference>
<dbReference type="Pfam" id="PF20651">
    <property type="entry name" value="EXOC6_Sec15_N"/>
    <property type="match status" value="1"/>
</dbReference>
<dbReference type="GO" id="GO:0000145">
    <property type="term" value="C:exocyst"/>
    <property type="evidence" value="ECO:0007669"/>
    <property type="project" value="UniProtKB-UniRule"/>
</dbReference>
<dbReference type="FunFam" id="1.10.357.30:FF:000004">
    <property type="entry name" value="Exocyst complex component SEC15"/>
    <property type="match status" value="1"/>
</dbReference>
<dbReference type="OrthoDB" id="10267033at2759"/>
<dbReference type="GO" id="GO:0006893">
    <property type="term" value="P:Golgi to plasma membrane transport"/>
    <property type="evidence" value="ECO:0007669"/>
    <property type="project" value="TreeGrafter"/>
</dbReference>
<feature type="domain" description="Exocyst complex component EXOC6/Sec15 N-terminal" evidence="7">
    <location>
        <begin position="52"/>
        <end position="219"/>
    </location>
</feature>
<dbReference type="Pfam" id="PF04091">
    <property type="entry name" value="Sec15_C"/>
    <property type="match status" value="1"/>
</dbReference>
<evidence type="ECO:0000256" key="4">
    <source>
        <dbReference type="ARBA" id="ARBA00023054"/>
    </source>
</evidence>
<dbReference type="GO" id="GO:0090522">
    <property type="term" value="P:vesicle tethering involved in exocytosis"/>
    <property type="evidence" value="ECO:0007669"/>
    <property type="project" value="UniProtKB-UniRule"/>
</dbReference>
<evidence type="ECO:0000259" key="6">
    <source>
        <dbReference type="Pfam" id="PF04091"/>
    </source>
</evidence>
<dbReference type="EMBL" id="MU004409">
    <property type="protein sequence ID" value="KAF2652106.1"/>
    <property type="molecule type" value="Genomic_DNA"/>
</dbReference>